<sequence>MAVTLCTLLSLAGTTAWAAGTTAPEETTLRTVPTSFADTAASQAAASALVQVKAPAKSDTATAPVVTITPAASAPADTQSAAPKKADEKKIMLNLASRILTLYQGNTKITMYPVGVGKASTPSPTGTYSITDKEVNPTWIDPDTGTQVPSGPACPLGYRWLGLFGNYGIHGTNAPSSIGGYVSHGCIRMHEADVEDLYNRVSIGTPVIIYYDRIVIDRDPDHTISYYIYPDGYGRQPLTAEQVKQALAGYGVEDFEEYGDIYNKIAASDGQPTYVAKAYDLYVNGQKLAKRALGKGGSVWLPVFTLASAMHTQTSWNGDTQMVTTAYGTAPGVVHSDVVYIDSEDAYILYRLQGRLTGNLVYTLQSVAPAAGTTAGTSLDEDTAGSLAKAAPSV</sequence>
<keyword evidence="11" id="KW-0732">Signal</keyword>
<feature type="domain" description="L,D-TPase catalytic" evidence="12">
    <location>
        <begin position="89"/>
        <end position="210"/>
    </location>
</feature>
<keyword evidence="6 9" id="KW-0133">Cell shape</keyword>
<dbReference type="InterPro" id="IPR038063">
    <property type="entry name" value="Transpep_catalytic_dom"/>
</dbReference>
<evidence type="ECO:0000313" key="14">
    <source>
        <dbReference type="Proteomes" id="UP000606870"/>
    </source>
</evidence>
<dbReference type="CDD" id="cd16913">
    <property type="entry name" value="YkuD_like"/>
    <property type="match status" value="1"/>
</dbReference>
<evidence type="ECO:0000259" key="12">
    <source>
        <dbReference type="PROSITE" id="PS52029"/>
    </source>
</evidence>
<evidence type="ECO:0000256" key="10">
    <source>
        <dbReference type="SAM" id="MobiDB-lite"/>
    </source>
</evidence>
<name>A0ABR6VK11_9FIRM</name>
<protein>
    <submittedName>
        <fullName evidence="13">L,D-transpeptidase</fullName>
    </submittedName>
</protein>
<feature type="region of interest" description="Disordered" evidence="10">
    <location>
        <begin position="374"/>
        <end position="394"/>
    </location>
</feature>
<keyword evidence="14" id="KW-1185">Reference proteome</keyword>
<evidence type="ECO:0000256" key="8">
    <source>
        <dbReference type="ARBA" id="ARBA00023316"/>
    </source>
</evidence>
<evidence type="ECO:0000256" key="1">
    <source>
        <dbReference type="ARBA" id="ARBA00004752"/>
    </source>
</evidence>
<proteinExistence type="inferred from homology"/>
<dbReference type="Gene3D" id="2.40.440.10">
    <property type="entry name" value="L,D-transpeptidase catalytic domain-like"/>
    <property type="match status" value="1"/>
</dbReference>
<evidence type="ECO:0000256" key="2">
    <source>
        <dbReference type="ARBA" id="ARBA00005992"/>
    </source>
</evidence>
<organism evidence="13 14">
    <name type="scientific">Megasphaera hominis</name>
    <dbReference type="NCBI Taxonomy" id="159836"/>
    <lineage>
        <taxon>Bacteria</taxon>
        <taxon>Bacillati</taxon>
        <taxon>Bacillota</taxon>
        <taxon>Negativicutes</taxon>
        <taxon>Veillonellales</taxon>
        <taxon>Veillonellaceae</taxon>
        <taxon>Megasphaera</taxon>
    </lineage>
</organism>
<keyword evidence="5" id="KW-0378">Hydrolase</keyword>
<keyword evidence="7 9" id="KW-0573">Peptidoglycan synthesis</keyword>
<evidence type="ECO:0000256" key="4">
    <source>
        <dbReference type="ARBA" id="ARBA00022679"/>
    </source>
</evidence>
<evidence type="ECO:0000256" key="7">
    <source>
        <dbReference type="ARBA" id="ARBA00022984"/>
    </source>
</evidence>
<feature type="active site" description="Nucleophile" evidence="9">
    <location>
        <position position="186"/>
    </location>
</feature>
<evidence type="ECO:0000256" key="3">
    <source>
        <dbReference type="ARBA" id="ARBA00022676"/>
    </source>
</evidence>
<gene>
    <name evidence="13" type="ORF">H8J70_10240</name>
</gene>
<evidence type="ECO:0000313" key="13">
    <source>
        <dbReference type="EMBL" id="MBC3537631.1"/>
    </source>
</evidence>
<feature type="chain" id="PRO_5045910925" evidence="11">
    <location>
        <begin position="19"/>
        <end position="394"/>
    </location>
</feature>
<dbReference type="SUPFAM" id="SSF141523">
    <property type="entry name" value="L,D-transpeptidase catalytic domain-like"/>
    <property type="match status" value="1"/>
</dbReference>
<dbReference type="Proteomes" id="UP000606870">
    <property type="component" value="Unassembled WGS sequence"/>
</dbReference>
<feature type="signal peptide" evidence="11">
    <location>
        <begin position="1"/>
        <end position="18"/>
    </location>
</feature>
<reference evidence="13 14" key="1">
    <citation type="submission" date="2020-08" db="EMBL/GenBank/DDBJ databases">
        <authorList>
            <person name="Liu C."/>
            <person name="Sun Q."/>
        </authorList>
    </citation>
    <scope>NUCLEOTIDE SEQUENCE [LARGE SCALE GENOMIC DNA]</scope>
    <source>
        <strain evidence="13 14">NSJ-59</strain>
    </source>
</reference>
<evidence type="ECO:0000256" key="6">
    <source>
        <dbReference type="ARBA" id="ARBA00022960"/>
    </source>
</evidence>
<keyword evidence="3" id="KW-0328">Glycosyltransferase</keyword>
<keyword evidence="8 9" id="KW-0961">Cell wall biogenesis/degradation</keyword>
<comment type="caution">
    <text evidence="13">The sequence shown here is derived from an EMBL/GenBank/DDBJ whole genome shotgun (WGS) entry which is preliminary data.</text>
</comment>
<dbReference type="PANTHER" id="PTHR30582:SF24">
    <property type="entry name" value="L,D-TRANSPEPTIDASE ERFK_SRFK-RELATED"/>
    <property type="match status" value="1"/>
</dbReference>
<dbReference type="InterPro" id="IPR005490">
    <property type="entry name" value="LD_TPept_cat_dom"/>
</dbReference>
<evidence type="ECO:0000256" key="11">
    <source>
        <dbReference type="SAM" id="SignalP"/>
    </source>
</evidence>
<feature type="active site" description="Proton donor/acceptor" evidence="9">
    <location>
        <position position="170"/>
    </location>
</feature>
<dbReference type="Pfam" id="PF03734">
    <property type="entry name" value="YkuD"/>
    <property type="match status" value="1"/>
</dbReference>
<dbReference type="EMBL" id="JACOGK010000033">
    <property type="protein sequence ID" value="MBC3537631.1"/>
    <property type="molecule type" value="Genomic_DNA"/>
</dbReference>
<dbReference type="PANTHER" id="PTHR30582">
    <property type="entry name" value="L,D-TRANSPEPTIDASE"/>
    <property type="match status" value="1"/>
</dbReference>
<accession>A0ABR6VK11</accession>
<dbReference type="InterPro" id="IPR050979">
    <property type="entry name" value="LD-transpeptidase"/>
</dbReference>
<comment type="similarity">
    <text evidence="2">Belongs to the YkuD family.</text>
</comment>
<evidence type="ECO:0000256" key="9">
    <source>
        <dbReference type="PROSITE-ProRule" id="PRU01373"/>
    </source>
</evidence>
<keyword evidence="4" id="KW-0808">Transferase</keyword>
<dbReference type="PROSITE" id="PS52029">
    <property type="entry name" value="LD_TPASE"/>
    <property type="match status" value="1"/>
</dbReference>
<comment type="pathway">
    <text evidence="1 9">Cell wall biogenesis; peptidoglycan biosynthesis.</text>
</comment>
<evidence type="ECO:0000256" key="5">
    <source>
        <dbReference type="ARBA" id="ARBA00022801"/>
    </source>
</evidence>